<evidence type="ECO:0000256" key="1">
    <source>
        <dbReference type="SAM" id="MobiDB-lite"/>
    </source>
</evidence>
<accession>A0ABX2ZKX8</accession>
<dbReference type="Gene3D" id="2.60.40.10">
    <property type="entry name" value="Immunoglobulins"/>
    <property type="match status" value="2"/>
</dbReference>
<evidence type="ECO:0000259" key="2">
    <source>
        <dbReference type="Pfam" id="PF13115"/>
    </source>
</evidence>
<dbReference type="RefSeq" id="WP_069034801.1">
    <property type="nucleotide sequence ID" value="NZ_MDKC01000034.1"/>
</dbReference>
<evidence type="ECO:0000313" key="3">
    <source>
        <dbReference type="EMBL" id="ODG90375.1"/>
    </source>
</evidence>
<name>A0ABX2ZKX8_9BACI</name>
<feature type="compositionally biased region" description="Basic and acidic residues" evidence="1">
    <location>
        <begin position="138"/>
        <end position="151"/>
    </location>
</feature>
<dbReference type="PROSITE" id="PS51257">
    <property type="entry name" value="PROKAR_LIPOPROTEIN"/>
    <property type="match status" value="1"/>
</dbReference>
<feature type="region of interest" description="Disordered" evidence="1">
    <location>
        <begin position="117"/>
        <end position="151"/>
    </location>
</feature>
<dbReference type="InterPro" id="IPR013783">
    <property type="entry name" value="Ig-like_fold"/>
</dbReference>
<organism evidence="3 4">
    <name type="scientific">Gottfriedia luciferensis</name>
    <dbReference type="NCBI Taxonomy" id="178774"/>
    <lineage>
        <taxon>Bacteria</taxon>
        <taxon>Bacillati</taxon>
        <taxon>Bacillota</taxon>
        <taxon>Bacilli</taxon>
        <taxon>Bacillales</taxon>
        <taxon>Bacillaceae</taxon>
        <taxon>Gottfriedia</taxon>
    </lineage>
</organism>
<feature type="domain" description="YtkA-like" evidence="2">
    <location>
        <begin position="30"/>
        <end position="110"/>
    </location>
</feature>
<proteinExistence type="predicted"/>
<reference evidence="3 4" key="1">
    <citation type="submission" date="2016-07" db="EMBL/GenBank/DDBJ databases">
        <authorList>
            <person name="Townsley L."/>
            <person name="Shank E.A."/>
        </authorList>
    </citation>
    <scope>NUCLEOTIDE SEQUENCE [LARGE SCALE GENOMIC DNA]</scope>
    <source>
        <strain evidence="3 4">CH01</strain>
    </source>
</reference>
<dbReference type="InterPro" id="IPR032693">
    <property type="entry name" value="YtkA-like_dom"/>
</dbReference>
<dbReference type="Proteomes" id="UP000094580">
    <property type="component" value="Unassembled WGS sequence"/>
</dbReference>
<dbReference type="Pfam" id="PF13115">
    <property type="entry name" value="YtkA"/>
    <property type="match status" value="2"/>
</dbReference>
<sequence length="248" mass="27722">MKKLLSLLIVSIMITAGCSNEKKKEPVVEKPVDVNILLPTSDINLNKEITIRAEVSQNNKAVSDADEVQFEIGKNGEDSIAMLDAKNGADGIYSATYKFTDPGDYYVIAHVTARDQHSMPKKDFKVQTTTSTSNSNGEKSEHETHSGDDHHGDVMIHLMGTENIDVNKENHFTIHLMTNDGKPLEKANVRIETWKDEQGKHDYTDAKEVAPGEYDVKYTFKEKGTNTVKVHVEKGELHDHTEKEVTVN</sequence>
<dbReference type="EMBL" id="MDKC01000034">
    <property type="protein sequence ID" value="ODG90375.1"/>
    <property type="molecule type" value="Genomic_DNA"/>
</dbReference>
<keyword evidence="4" id="KW-1185">Reference proteome</keyword>
<comment type="caution">
    <text evidence="3">The sequence shown here is derived from an EMBL/GenBank/DDBJ whole genome shotgun (WGS) entry which is preliminary data.</text>
</comment>
<protein>
    <recommendedName>
        <fullName evidence="2">YtkA-like domain-containing protein</fullName>
    </recommendedName>
</protein>
<gene>
    <name evidence="3" type="ORF">BED47_10860</name>
</gene>
<feature type="compositionally biased region" description="Polar residues" evidence="1">
    <location>
        <begin position="126"/>
        <end position="137"/>
    </location>
</feature>
<evidence type="ECO:0000313" key="4">
    <source>
        <dbReference type="Proteomes" id="UP000094580"/>
    </source>
</evidence>
<feature type="domain" description="YtkA-like" evidence="2">
    <location>
        <begin position="153"/>
        <end position="231"/>
    </location>
</feature>